<evidence type="ECO:0000313" key="3">
    <source>
        <dbReference type="Proteomes" id="UP001234178"/>
    </source>
</evidence>
<feature type="region of interest" description="Disordered" evidence="1">
    <location>
        <begin position="149"/>
        <end position="172"/>
    </location>
</feature>
<reference evidence="2 3" key="1">
    <citation type="journal article" date="2023" name="Nucleic Acids Res.">
        <title>The hologenome of Daphnia magna reveals possible DNA methylation and microbiome-mediated evolution of the host genome.</title>
        <authorList>
            <person name="Chaturvedi A."/>
            <person name="Li X."/>
            <person name="Dhandapani V."/>
            <person name="Marshall H."/>
            <person name="Kissane S."/>
            <person name="Cuenca-Cambronero M."/>
            <person name="Asole G."/>
            <person name="Calvet F."/>
            <person name="Ruiz-Romero M."/>
            <person name="Marangio P."/>
            <person name="Guigo R."/>
            <person name="Rago D."/>
            <person name="Mirbahai L."/>
            <person name="Eastwood N."/>
            <person name="Colbourne J.K."/>
            <person name="Zhou J."/>
            <person name="Mallon E."/>
            <person name="Orsini L."/>
        </authorList>
    </citation>
    <scope>NUCLEOTIDE SEQUENCE [LARGE SCALE GENOMIC DNA]</scope>
    <source>
        <strain evidence="2">LRV0_1</strain>
    </source>
</reference>
<organism evidence="2 3">
    <name type="scientific">Daphnia magna</name>
    <dbReference type="NCBI Taxonomy" id="35525"/>
    <lineage>
        <taxon>Eukaryota</taxon>
        <taxon>Metazoa</taxon>
        <taxon>Ecdysozoa</taxon>
        <taxon>Arthropoda</taxon>
        <taxon>Crustacea</taxon>
        <taxon>Branchiopoda</taxon>
        <taxon>Diplostraca</taxon>
        <taxon>Cladocera</taxon>
        <taxon>Anomopoda</taxon>
        <taxon>Daphniidae</taxon>
        <taxon>Daphnia</taxon>
    </lineage>
</organism>
<gene>
    <name evidence="2" type="ORF">OUZ56_005363</name>
</gene>
<accession>A0ABQ9YSL3</accession>
<evidence type="ECO:0000313" key="2">
    <source>
        <dbReference type="EMBL" id="KAK4003606.1"/>
    </source>
</evidence>
<protein>
    <submittedName>
        <fullName evidence="2">Uncharacterized protein</fullName>
    </submittedName>
</protein>
<proteinExistence type="predicted"/>
<comment type="caution">
    <text evidence="2">The sequence shown here is derived from an EMBL/GenBank/DDBJ whole genome shotgun (WGS) entry which is preliminary data.</text>
</comment>
<keyword evidence="3" id="KW-1185">Reference proteome</keyword>
<dbReference type="EMBL" id="JAOYFB010000001">
    <property type="protein sequence ID" value="KAK4003606.1"/>
    <property type="molecule type" value="Genomic_DNA"/>
</dbReference>
<sequence length="315" mass="35649">MDNLLRLIHHHRPVIDYNVLPLTGKQLLQIDGRDYAGLYKKHPLDYSRQLPFRQLLDQIKMSVHRLMLDPALPLLEPRLPKCSSSSIYKYIQGKPSTCTNLHQEKGIPSEFSLDPIEFRRTFKSIAPTIIEALHGGEVLRKAREVLRKGAEAATDGPTSQEGEADTATARSPKQLPHFEIDIHADGAQVYDNSEQASITAILDILDDFYLEHMMRMPYAMQLLGGFNKNPVPPADIEKAKVVLVNFITEHKRLGYLVRFVNHEILHLPEDAALAEFCRVGSRVEPVCFTRVKCDTGETHWCYTSCSRDRAGLTPV</sequence>
<dbReference type="Proteomes" id="UP001234178">
    <property type="component" value="Unassembled WGS sequence"/>
</dbReference>
<name>A0ABQ9YSL3_9CRUS</name>
<evidence type="ECO:0000256" key="1">
    <source>
        <dbReference type="SAM" id="MobiDB-lite"/>
    </source>
</evidence>